<proteinExistence type="predicted"/>
<accession>A0A5B8CTQ3</accession>
<gene>
    <name evidence="1" type="ORF">FIU01_09240</name>
</gene>
<dbReference type="EMBL" id="CP040946">
    <property type="protein sequence ID" value="QDC44697.1"/>
    <property type="molecule type" value="Genomic_DNA"/>
</dbReference>
<dbReference type="KEGG" id="mmec:FIU01_09240"/>
<dbReference type="AlphaFoldDB" id="A0A5B8CTQ3"/>
<evidence type="ECO:0000313" key="1">
    <source>
        <dbReference type="EMBL" id="QDC44697.1"/>
    </source>
</evidence>
<reference evidence="2" key="1">
    <citation type="journal article" date="2019" name="ISME J.">
        <title>Evolution in action: habitat transition from sediment to the pelagial leads to genome streamlining in Methylophilaceae.</title>
        <authorList>
            <person name="Salcher M."/>
            <person name="Schaefle D."/>
            <person name="Kaspar M."/>
            <person name="Neuenschwander S.M."/>
            <person name="Ghai R."/>
        </authorList>
    </citation>
    <scope>NUCLEOTIDE SEQUENCE [LARGE SCALE GENOMIC DNA]</scope>
    <source>
        <strain evidence="2">MMS-M-51</strain>
    </source>
</reference>
<sequence>MSPLLPELRWRGLTRVLVLADQLVAEHWPAAMHSHRMVVRAAWDGSALALALQTLLAQLPAKRWQRVEIYVADKHAHLLRLPAMAADMQTLDLTGQAQQDYARAMLMQIYGESAQRWPLRLQDVRQPQDCIVAAMPALQTDDFRAVMGTIAMQYTLQPYATALWAQTRLPANGTVLTAEPQMLRLLQLNDSRVTHIASLATDLTAVQPLADWLLRERMLLGVQSQPCYWLMEPDCPWMARTGGHLKQALAGALDWHSLFAKRALTNLGQERMHVA</sequence>
<keyword evidence="2" id="KW-1185">Reference proteome</keyword>
<dbReference type="Proteomes" id="UP000311008">
    <property type="component" value="Chromosome"/>
</dbReference>
<name>A0A5B8CTQ3_9PROT</name>
<evidence type="ECO:0000313" key="2">
    <source>
        <dbReference type="Proteomes" id="UP000311008"/>
    </source>
</evidence>
<dbReference type="RefSeq" id="WP_140004027.1">
    <property type="nucleotide sequence ID" value="NZ_CP040946.1"/>
</dbReference>
<organism evidence="1 2">
    <name type="scientific">Methylophilus medardicus</name>
    <dbReference type="NCBI Taxonomy" id="2588534"/>
    <lineage>
        <taxon>Bacteria</taxon>
        <taxon>Pseudomonadati</taxon>
        <taxon>Pseudomonadota</taxon>
        <taxon>Betaproteobacteria</taxon>
        <taxon>Nitrosomonadales</taxon>
        <taxon>Methylophilaceae</taxon>
        <taxon>Methylophilus</taxon>
    </lineage>
</organism>
<dbReference type="OrthoDB" id="8535385at2"/>
<protein>
    <submittedName>
        <fullName evidence="1">Uncharacterized protein</fullName>
    </submittedName>
</protein>